<proteinExistence type="predicted"/>
<dbReference type="PROSITE" id="PS51257">
    <property type="entry name" value="PROKAR_LIPOPROTEIN"/>
    <property type="match status" value="1"/>
</dbReference>
<dbReference type="AlphaFoldDB" id="A0A7I7XBA1"/>
<gene>
    <name evidence="1" type="ORF">MHIB_40360</name>
</gene>
<dbReference type="KEGG" id="mhib:MHIB_40360"/>
<protein>
    <submittedName>
        <fullName evidence="1">Uncharacterized protein</fullName>
    </submittedName>
</protein>
<sequence length="97" mass="9990">MVRTGPLIRSLVELALAAAAAVGCAASWLQVRYPVVVAPVIDGEPATVSIGYHPPMLLLAWVLATTAGVLAVVGAARLRRARRTARGQYPTGVSSAA</sequence>
<reference evidence="1 2" key="1">
    <citation type="journal article" date="2019" name="Emerg. Microbes Infect.">
        <title>Comprehensive subspecies identification of 175 nontuberculous mycobacteria species based on 7547 genomic profiles.</title>
        <authorList>
            <person name="Matsumoto Y."/>
            <person name="Kinjo T."/>
            <person name="Motooka D."/>
            <person name="Nabeya D."/>
            <person name="Jung N."/>
            <person name="Uechi K."/>
            <person name="Horii T."/>
            <person name="Iida T."/>
            <person name="Fujita J."/>
            <person name="Nakamura S."/>
        </authorList>
    </citation>
    <scope>NUCLEOTIDE SEQUENCE [LARGE SCALE GENOMIC DNA]</scope>
    <source>
        <strain evidence="1 2">JCM 13571</strain>
    </source>
</reference>
<dbReference type="Proteomes" id="UP000467260">
    <property type="component" value="Chromosome"/>
</dbReference>
<accession>A0A7I7XBA1</accession>
<evidence type="ECO:0000313" key="2">
    <source>
        <dbReference type="Proteomes" id="UP000467260"/>
    </source>
</evidence>
<organism evidence="1 2">
    <name type="scientific">Mycolicibacter hiberniae</name>
    <dbReference type="NCBI Taxonomy" id="29314"/>
    <lineage>
        <taxon>Bacteria</taxon>
        <taxon>Bacillati</taxon>
        <taxon>Actinomycetota</taxon>
        <taxon>Actinomycetes</taxon>
        <taxon>Mycobacteriales</taxon>
        <taxon>Mycobacteriaceae</taxon>
        <taxon>Mycolicibacter</taxon>
    </lineage>
</organism>
<dbReference type="EMBL" id="AP022609">
    <property type="protein sequence ID" value="BBZ25618.1"/>
    <property type="molecule type" value="Genomic_DNA"/>
</dbReference>
<name>A0A7I7XBA1_9MYCO</name>
<keyword evidence="2" id="KW-1185">Reference proteome</keyword>
<evidence type="ECO:0000313" key="1">
    <source>
        <dbReference type="EMBL" id="BBZ25618.1"/>
    </source>
</evidence>
<dbReference type="OrthoDB" id="4764834at2"/>